<dbReference type="PROSITE" id="PS00913">
    <property type="entry name" value="ADH_IRON_1"/>
    <property type="match status" value="1"/>
</dbReference>
<evidence type="ECO:0000256" key="1">
    <source>
        <dbReference type="ARBA" id="ARBA00001962"/>
    </source>
</evidence>
<comment type="similarity">
    <text evidence="2">Belongs to the iron-containing alcohol dehydrogenase family.</text>
</comment>
<organism evidence="7 8">
    <name type="scientific">Thalassoglobus polymorphus</name>
    <dbReference type="NCBI Taxonomy" id="2527994"/>
    <lineage>
        <taxon>Bacteria</taxon>
        <taxon>Pseudomonadati</taxon>
        <taxon>Planctomycetota</taxon>
        <taxon>Planctomycetia</taxon>
        <taxon>Planctomycetales</taxon>
        <taxon>Planctomycetaceae</taxon>
        <taxon>Thalassoglobus</taxon>
    </lineage>
</organism>
<dbReference type="AlphaFoldDB" id="A0A517QJ00"/>
<dbReference type="EMBL" id="CP036267">
    <property type="protein sequence ID" value="QDT31631.1"/>
    <property type="molecule type" value="Genomic_DNA"/>
</dbReference>
<gene>
    <name evidence="7" type="primary">mdh_1</name>
    <name evidence="7" type="ORF">Mal48_08660</name>
</gene>
<accession>A0A517QJ00</accession>
<keyword evidence="8" id="KW-1185">Reference proteome</keyword>
<dbReference type="Gene3D" id="1.20.1090.10">
    <property type="entry name" value="Dehydroquinate synthase-like - alpha domain"/>
    <property type="match status" value="1"/>
</dbReference>
<evidence type="ECO:0000256" key="3">
    <source>
        <dbReference type="ARBA" id="ARBA00023002"/>
    </source>
</evidence>
<name>A0A517QJ00_9PLAN</name>
<dbReference type="Pfam" id="PF00465">
    <property type="entry name" value="Fe-ADH"/>
    <property type="match status" value="1"/>
</dbReference>
<keyword evidence="3 7" id="KW-0560">Oxidoreductase</keyword>
<feature type="domain" description="Alcohol dehydrogenase iron-type/glycerol dehydrogenase GldA" evidence="5">
    <location>
        <begin position="12"/>
        <end position="179"/>
    </location>
</feature>
<evidence type="ECO:0000259" key="5">
    <source>
        <dbReference type="Pfam" id="PF00465"/>
    </source>
</evidence>
<feature type="domain" description="Fe-containing alcohol dehydrogenase-like C-terminal" evidence="6">
    <location>
        <begin position="191"/>
        <end position="385"/>
    </location>
</feature>
<dbReference type="FunFam" id="3.40.50.1970:FF:000003">
    <property type="entry name" value="Alcohol dehydrogenase, iron-containing"/>
    <property type="match status" value="1"/>
</dbReference>
<dbReference type="InterPro" id="IPR001670">
    <property type="entry name" value="ADH_Fe/GldA"/>
</dbReference>
<sequence precursor="true">MQIPQFDFDPRTRVVFGQGTLARLGDLVAEFGGSKILLVSDQGLKDAGHEDRAKEYLAAAGLDVAVFDDVQPNPTSDDIEKGVAFARDAQIDFIVGLGGGSSMDCAKGINFLLTNGGKMSDYKGVGKATKPMLPLIAIPTTSGTGSEAQSFAVVADPKTHMKMACGDKKAAAKVAILDPDLTLTMPRSVRAATGVDAISHAVESYVTLKRGPVSQLFSRQAWSLLSRSFLKSLLEPQNVDANGAMLLGAHFAGAAIENSMLGATHALANPLSAHCNLTHGIAIGVLLPHVVRFNGALPEIANLYGHLAEEIGLCENSDPEAPAILAEYLTHLVQKSEQPGRLRECNVDESLFEKMASEASEQWTGQSNPRPVDASSLLELYKCAY</sequence>
<evidence type="ECO:0000256" key="4">
    <source>
        <dbReference type="ARBA" id="ARBA00023027"/>
    </source>
</evidence>
<dbReference type="InterPro" id="IPR039697">
    <property type="entry name" value="Alcohol_dehydrogenase_Fe"/>
</dbReference>
<evidence type="ECO:0000313" key="7">
    <source>
        <dbReference type="EMBL" id="QDT31631.1"/>
    </source>
</evidence>
<dbReference type="RefSeq" id="WP_231739906.1">
    <property type="nucleotide sequence ID" value="NZ_CP036267.1"/>
</dbReference>
<dbReference type="PANTHER" id="PTHR11496">
    <property type="entry name" value="ALCOHOL DEHYDROGENASE"/>
    <property type="match status" value="1"/>
</dbReference>
<proteinExistence type="inferred from homology"/>
<dbReference type="CDD" id="cd08551">
    <property type="entry name" value="Fe-ADH"/>
    <property type="match status" value="1"/>
</dbReference>
<dbReference type="PANTHER" id="PTHR11496:SF102">
    <property type="entry name" value="ALCOHOL DEHYDROGENASE 4"/>
    <property type="match status" value="1"/>
</dbReference>
<dbReference type="Pfam" id="PF25137">
    <property type="entry name" value="ADH_Fe_C"/>
    <property type="match status" value="1"/>
</dbReference>
<evidence type="ECO:0000313" key="8">
    <source>
        <dbReference type="Proteomes" id="UP000315724"/>
    </source>
</evidence>
<keyword evidence="4" id="KW-0520">NAD</keyword>
<evidence type="ECO:0000256" key="2">
    <source>
        <dbReference type="ARBA" id="ARBA00007358"/>
    </source>
</evidence>
<dbReference type="GO" id="GO:0050093">
    <property type="term" value="F:methanol dehydrogenase (NAD+) activity"/>
    <property type="evidence" value="ECO:0007669"/>
    <property type="project" value="UniProtKB-EC"/>
</dbReference>
<dbReference type="EC" id="1.1.1.244" evidence="7"/>
<dbReference type="SUPFAM" id="SSF56796">
    <property type="entry name" value="Dehydroquinate synthase-like"/>
    <property type="match status" value="1"/>
</dbReference>
<dbReference type="Proteomes" id="UP000315724">
    <property type="component" value="Chromosome"/>
</dbReference>
<dbReference type="KEGG" id="tpol:Mal48_08660"/>
<protein>
    <submittedName>
        <fullName evidence="7">NAD-dependent methanol dehydrogenase</fullName>
        <ecNumber evidence="7">1.1.1.244</ecNumber>
    </submittedName>
</protein>
<comment type="cofactor">
    <cofactor evidence="1">
        <name>Fe cation</name>
        <dbReference type="ChEBI" id="CHEBI:24875"/>
    </cofactor>
</comment>
<dbReference type="InterPro" id="IPR056798">
    <property type="entry name" value="ADH_Fe_C"/>
</dbReference>
<dbReference type="InterPro" id="IPR018211">
    <property type="entry name" value="ADH_Fe_CS"/>
</dbReference>
<dbReference type="GO" id="GO:0046872">
    <property type="term" value="F:metal ion binding"/>
    <property type="evidence" value="ECO:0007669"/>
    <property type="project" value="InterPro"/>
</dbReference>
<reference evidence="7 8" key="1">
    <citation type="submission" date="2019-02" db="EMBL/GenBank/DDBJ databases">
        <title>Deep-cultivation of Planctomycetes and their phenomic and genomic characterization uncovers novel biology.</title>
        <authorList>
            <person name="Wiegand S."/>
            <person name="Jogler M."/>
            <person name="Boedeker C."/>
            <person name="Pinto D."/>
            <person name="Vollmers J."/>
            <person name="Rivas-Marin E."/>
            <person name="Kohn T."/>
            <person name="Peeters S.H."/>
            <person name="Heuer A."/>
            <person name="Rast P."/>
            <person name="Oberbeckmann S."/>
            <person name="Bunk B."/>
            <person name="Jeske O."/>
            <person name="Meyerdierks A."/>
            <person name="Storesund J.E."/>
            <person name="Kallscheuer N."/>
            <person name="Luecker S."/>
            <person name="Lage O.M."/>
            <person name="Pohl T."/>
            <person name="Merkel B.J."/>
            <person name="Hornburger P."/>
            <person name="Mueller R.-W."/>
            <person name="Bruemmer F."/>
            <person name="Labrenz M."/>
            <person name="Spormann A.M."/>
            <person name="Op den Camp H."/>
            <person name="Overmann J."/>
            <person name="Amann R."/>
            <person name="Jetten M.S.M."/>
            <person name="Mascher T."/>
            <person name="Medema M.H."/>
            <person name="Devos D.P."/>
            <person name="Kaster A.-K."/>
            <person name="Ovreas L."/>
            <person name="Rohde M."/>
            <person name="Galperin M.Y."/>
            <person name="Jogler C."/>
        </authorList>
    </citation>
    <scope>NUCLEOTIDE SEQUENCE [LARGE SCALE GENOMIC DNA]</scope>
    <source>
        <strain evidence="7 8">Mal48</strain>
    </source>
</reference>
<dbReference type="Gene3D" id="3.40.50.1970">
    <property type="match status" value="1"/>
</dbReference>
<evidence type="ECO:0000259" key="6">
    <source>
        <dbReference type="Pfam" id="PF25137"/>
    </source>
</evidence>